<dbReference type="EMBL" id="UGWZ01000001">
    <property type="protein sequence ID" value="SUG14475.1"/>
    <property type="molecule type" value="Genomic_DNA"/>
</dbReference>
<reference evidence="1 2" key="1">
    <citation type="submission" date="2018-06" db="EMBL/GenBank/DDBJ databases">
        <authorList>
            <consortium name="Pathogen Informatics"/>
            <person name="Doyle S."/>
        </authorList>
    </citation>
    <scope>NUCLEOTIDE SEQUENCE [LARGE SCALE GENOMIC DNA]</scope>
    <source>
        <strain evidence="1 2">NCTC7295</strain>
    </source>
</reference>
<dbReference type="AlphaFoldDB" id="A0A379S3C3"/>
<dbReference type="Proteomes" id="UP000254124">
    <property type="component" value="Unassembled WGS sequence"/>
</dbReference>
<evidence type="ECO:0000313" key="2">
    <source>
        <dbReference type="Proteomes" id="UP000254124"/>
    </source>
</evidence>
<gene>
    <name evidence="1" type="primary">sspH2_3</name>
    <name evidence="1" type="ORF">NCTC7295_02105</name>
</gene>
<name>A0A379S3C3_SALER</name>
<organism evidence="1 2">
    <name type="scientific">Salmonella enterica subsp. arizonae</name>
    <dbReference type="NCBI Taxonomy" id="59203"/>
    <lineage>
        <taxon>Bacteria</taxon>
        <taxon>Pseudomonadati</taxon>
        <taxon>Pseudomonadota</taxon>
        <taxon>Gammaproteobacteria</taxon>
        <taxon>Enterobacterales</taxon>
        <taxon>Enterobacteriaceae</taxon>
        <taxon>Salmonella</taxon>
    </lineage>
</organism>
<dbReference type="Gene3D" id="1.20.58.90">
    <property type="match status" value="1"/>
</dbReference>
<dbReference type="EC" id="6.3.2.-" evidence="1"/>
<sequence>MLSDTELKPSGLVGNTDAERTIGVRAMASAKKEFLNGLRPLVEEMLGSYLKAGGVLTEHDIHRARRMGCGETKRAPDKQHQTAQIMHRGIAGKPLIFCSP</sequence>
<protein>
    <submittedName>
        <fullName evidence="1">E3 ubiquitin-protein ligase SspH2</fullName>
        <ecNumber evidence="1">6.3.2.-</ecNumber>
    </submittedName>
</protein>
<evidence type="ECO:0000313" key="1">
    <source>
        <dbReference type="EMBL" id="SUG14475.1"/>
    </source>
</evidence>
<accession>A0A379S3C3</accession>
<proteinExistence type="predicted"/>